<dbReference type="AlphaFoldDB" id="A0AAV4K176"/>
<proteinExistence type="predicted"/>
<dbReference type="PANTHER" id="PTHR46599">
    <property type="entry name" value="PIGGYBAC TRANSPOSABLE ELEMENT-DERIVED PROTEIN 4"/>
    <property type="match status" value="1"/>
</dbReference>
<comment type="caution">
    <text evidence="2">The sequence shown here is derived from an EMBL/GenBank/DDBJ whole genome shotgun (WGS) entry which is preliminary data.</text>
</comment>
<reference evidence="2 3" key="1">
    <citation type="journal article" date="2021" name="Elife">
        <title>Chloroplast acquisition without the gene transfer in kleptoplastic sea slugs, Plakobranchus ocellatus.</title>
        <authorList>
            <person name="Maeda T."/>
            <person name="Takahashi S."/>
            <person name="Yoshida T."/>
            <person name="Shimamura S."/>
            <person name="Takaki Y."/>
            <person name="Nagai Y."/>
            <person name="Toyoda A."/>
            <person name="Suzuki Y."/>
            <person name="Arimoto A."/>
            <person name="Ishii H."/>
            <person name="Satoh N."/>
            <person name="Nishiyama T."/>
            <person name="Hasebe M."/>
            <person name="Maruyama T."/>
            <person name="Minagawa J."/>
            <person name="Obokata J."/>
            <person name="Shigenobu S."/>
        </authorList>
    </citation>
    <scope>NUCLEOTIDE SEQUENCE [LARGE SCALE GENOMIC DNA]</scope>
</reference>
<evidence type="ECO:0000313" key="3">
    <source>
        <dbReference type="Proteomes" id="UP000762676"/>
    </source>
</evidence>
<name>A0AAV4K176_9GAST</name>
<keyword evidence="3" id="KW-1185">Reference proteome</keyword>
<dbReference type="InterPro" id="IPR029526">
    <property type="entry name" value="PGBD"/>
</dbReference>
<evidence type="ECO:0000259" key="1">
    <source>
        <dbReference type="Pfam" id="PF13843"/>
    </source>
</evidence>
<feature type="domain" description="PiggyBac transposable element-derived protein" evidence="1">
    <location>
        <begin position="2"/>
        <end position="199"/>
    </location>
</feature>
<evidence type="ECO:0000313" key="2">
    <source>
        <dbReference type="EMBL" id="GFS27740.1"/>
    </source>
</evidence>
<protein>
    <submittedName>
        <fullName evidence="2">PiggyBac transposable element-derived protein 4</fullName>
    </submittedName>
</protein>
<gene>
    <name evidence="2" type="ORF">ElyMa_005299500</name>
</gene>
<organism evidence="2 3">
    <name type="scientific">Elysia marginata</name>
    <dbReference type="NCBI Taxonomy" id="1093978"/>
    <lineage>
        <taxon>Eukaryota</taxon>
        <taxon>Metazoa</taxon>
        <taxon>Spiralia</taxon>
        <taxon>Lophotrochozoa</taxon>
        <taxon>Mollusca</taxon>
        <taxon>Gastropoda</taxon>
        <taxon>Heterobranchia</taxon>
        <taxon>Euthyneura</taxon>
        <taxon>Panpulmonata</taxon>
        <taxon>Sacoglossa</taxon>
        <taxon>Placobranchoidea</taxon>
        <taxon>Plakobranchidae</taxon>
        <taxon>Elysia</taxon>
    </lineage>
</organism>
<sequence>MVIRWKGRSKHKQYNASKPHKYHIKTFGLCDSATGYCINILIYFGKDTSYNPDMGPEGSQAVKVFDYLMTPLVKGHHIFADRYYTSYPLLQYLTNRKTYFTGTFNVNRKNFPPELKSLSLNHRESKYFLEEKTDYLCVAWRDKKAKKNCVTVSSCSSTNEEEKRSKFGIEKKIPSMIAAYNDSMNGCDRLDQSVSYYGEFQRKTKKMVPLGSGSDTSQCPYFVQPDT</sequence>
<dbReference type="Proteomes" id="UP000762676">
    <property type="component" value="Unassembled WGS sequence"/>
</dbReference>
<accession>A0AAV4K176</accession>
<dbReference type="Pfam" id="PF13843">
    <property type="entry name" value="DDE_Tnp_1_7"/>
    <property type="match status" value="1"/>
</dbReference>
<dbReference type="PANTHER" id="PTHR46599:SF3">
    <property type="entry name" value="PIGGYBAC TRANSPOSABLE ELEMENT-DERIVED PROTEIN 4"/>
    <property type="match status" value="1"/>
</dbReference>
<dbReference type="EMBL" id="BMAT01010556">
    <property type="protein sequence ID" value="GFS27740.1"/>
    <property type="molecule type" value="Genomic_DNA"/>
</dbReference>